<accession>A0A0F8XCK4</accession>
<evidence type="ECO:0000313" key="1">
    <source>
        <dbReference type="EMBL" id="KKK66877.1"/>
    </source>
</evidence>
<dbReference type="AlphaFoldDB" id="A0A0F8XCK4"/>
<organism evidence="1">
    <name type="scientific">marine sediment metagenome</name>
    <dbReference type="NCBI Taxonomy" id="412755"/>
    <lineage>
        <taxon>unclassified sequences</taxon>
        <taxon>metagenomes</taxon>
        <taxon>ecological metagenomes</taxon>
    </lineage>
</organism>
<protein>
    <submittedName>
        <fullName evidence="1">Uncharacterized protein</fullName>
    </submittedName>
</protein>
<name>A0A0F8XCK4_9ZZZZ</name>
<proteinExistence type="predicted"/>
<dbReference type="EMBL" id="LAZR01059871">
    <property type="protein sequence ID" value="KKK66877.1"/>
    <property type="molecule type" value="Genomic_DNA"/>
</dbReference>
<sequence length="222" mass="23179">MNIWDGSSERRNIGSQRAPDRLDWDQIIAEVQLVQRGFNGEDPTTLQSKGTDPSSTGLIITEFGDGAFHKTVFTFTAFELATTAGSTPATDGAWASEQIYTFPTGSKLLIASGFDLDSLEDNPGADGITSTSDFDLGLGSVAVAQASAFSLTGTQSDYGDATVALVASESSGDAVNVTTAAVHTVADLLLNFRTVAETDHGATVAGLLKVTGTAFVVWTMLK</sequence>
<gene>
    <name evidence="1" type="ORF">LCGC14_2959670</name>
</gene>
<comment type="caution">
    <text evidence="1">The sequence shown here is derived from an EMBL/GenBank/DDBJ whole genome shotgun (WGS) entry which is preliminary data.</text>
</comment>
<reference evidence="1" key="1">
    <citation type="journal article" date="2015" name="Nature">
        <title>Complex archaea that bridge the gap between prokaryotes and eukaryotes.</title>
        <authorList>
            <person name="Spang A."/>
            <person name="Saw J.H."/>
            <person name="Jorgensen S.L."/>
            <person name="Zaremba-Niedzwiedzka K."/>
            <person name="Martijn J."/>
            <person name="Lind A.E."/>
            <person name="van Eijk R."/>
            <person name="Schleper C."/>
            <person name="Guy L."/>
            <person name="Ettema T.J."/>
        </authorList>
    </citation>
    <scope>NUCLEOTIDE SEQUENCE</scope>
</reference>